<evidence type="ECO:0000256" key="2">
    <source>
        <dbReference type="ARBA" id="ARBA00005695"/>
    </source>
</evidence>
<name>A0AAU8IPG4_9ACTN</name>
<sequence length="534" mass="57568">MNRKTLVLSAVVGLLAPALAACGGSDSGSGGDAIVVGTTDQFELTPDTPAPFDPAYSYDAGVWNVLQQTLQTLVAVPKGGGEPTPEAAESCGFTDSGSERYACKLRDGLQFSDGTPVTAADVKYSIDRVRGIDSDSGIAGLLSTIDTVEVVGKREVVFHLNTPDATFPYKLTTPAAALVNPDDYAKNKLRDGFDISGSGVYTLKTEVKDKKVVKATFSKNPHYKGQFKVNSDTVEMRSMSSAEAMETALEKGDIDVMGRTLTPDQIAKYSAKVPDGVNFVATQGLETNFLGFSLKQGQVGDKAVRQAIAQVVDRGQIASEAYKSTSQSLYSLVPAGVVGHANSFFNQYNDPDKAKAAEILHRAGITTPVKLSLHYTQDHYGPVMKKQFELLAQQLDDSGLFKTEIHETKKWSKFRAEELAGKYQVYGMGWVADFPDADNFLAPFLDKDNFLASTYTNSTITRDLIPASRRESDRAAASKTLKRIQDMVADDVPMLPLTQSKQYIAAGDDITGAEWALSATSLLQLWELGRGVSG</sequence>
<feature type="chain" id="PRO_5043717325" evidence="5">
    <location>
        <begin position="21"/>
        <end position="534"/>
    </location>
</feature>
<dbReference type="GO" id="GO:0043190">
    <property type="term" value="C:ATP-binding cassette (ABC) transporter complex"/>
    <property type="evidence" value="ECO:0007669"/>
    <property type="project" value="InterPro"/>
</dbReference>
<evidence type="ECO:0000256" key="1">
    <source>
        <dbReference type="ARBA" id="ARBA00004196"/>
    </source>
</evidence>
<evidence type="ECO:0000313" key="7">
    <source>
        <dbReference type="EMBL" id="XCJ69830.1"/>
    </source>
</evidence>
<proteinExistence type="inferred from homology"/>
<dbReference type="PANTHER" id="PTHR30290:SF10">
    <property type="entry name" value="PERIPLASMIC OLIGOPEPTIDE-BINDING PROTEIN-RELATED"/>
    <property type="match status" value="1"/>
</dbReference>
<dbReference type="EMBL" id="CP159534">
    <property type="protein sequence ID" value="XCJ69830.1"/>
    <property type="molecule type" value="Genomic_DNA"/>
</dbReference>
<accession>A0AAU8IPG4</accession>
<dbReference type="GO" id="GO:1904680">
    <property type="term" value="F:peptide transmembrane transporter activity"/>
    <property type="evidence" value="ECO:0007669"/>
    <property type="project" value="TreeGrafter"/>
</dbReference>
<dbReference type="KEGG" id="stac:ABII15_07590"/>
<dbReference type="Pfam" id="PF00496">
    <property type="entry name" value="SBP_bac_5"/>
    <property type="match status" value="1"/>
</dbReference>
<organism evidence="7">
    <name type="scientific">Streptomyces tabacisoli</name>
    <dbReference type="NCBI Taxonomy" id="3156398"/>
    <lineage>
        <taxon>Bacteria</taxon>
        <taxon>Bacillati</taxon>
        <taxon>Actinomycetota</taxon>
        <taxon>Actinomycetes</taxon>
        <taxon>Kitasatosporales</taxon>
        <taxon>Streptomycetaceae</taxon>
        <taxon>Streptomyces</taxon>
    </lineage>
</organism>
<dbReference type="Gene3D" id="3.40.190.10">
    <property type="entry name" value="Periplasmic binding protein-like II"/>
    <property type="match status" value="1"/>
</dbReference>
<dbReference type="InterPro" id="IPR039424">
    <property type="entry name" value="SBP_5"/>
</dbReference>
<dbReference type="InterPro" id="IPR000914">
    <property type="entry name" value="SBP_5_dom"/>
</dbReference>
<comment type="similarity">
    <text evidence="2">Belongs to the bacterial solute-binding protein 5 family.</text>
</comment>
<dbReference type="AlphaFoldDB" id="A0AAU8IPG4"/>
<dbReference type="Gene3D" id="3.10.105.10">
    <property type="entry name" value="Dipeptide-binding Protein, Domain 3"/>
    <property type="match status" value="1"/>
</dbReference>
<comment type="subcellular location">
    <subcellularLocation>
        <location evidence="1">Cell envelope</location>
    </subcellularLocation>
</comment>
<evidence type="ECO:0000256" key="4">
    <source>
        <dbReference type="ARBA" id="ARBA00022729"/>
    </source>
</evidence>
<dbReference type="SUPFAM" id="SSF53850">
    <property type="entry name" value="Periplasmic binding protein-like II"/>
    <property type="match status" value="1"/>
</dbReference>
<dbReference type="GO" id="GO:0030313">
    <property type="term" value="C:cell envelope"/>
    <property type="evidence" value="ECO:0007669"/>
    <property type="project" value="UniProtKB-SubCell"/>
</dbReference>
<evidence type="ECO:0000256" key="3">
    <source>
        <dbReference type="ARBA" id="ARBA00022448"/>
    </source>
</evidence>
<evidence type="ECO:0000256" key="5">
    <source>
        <dbReference type="SAM" id="SignalP"/>
    </source>
</evidence>
<dbReference type="GO" id="GO:0015833">
    <property type="term" value="P:peptide transport"/>
    <property type="evidence" value="ECO:0007669"/>
    <property type="project" value="TreeGrafter"/>
</dbReference>
<evidence type="ECO:0000259" key="6">
    <source>
        <dbReference type="Pfam" id="PF00496"/>
    </source>
</evidence>
<reference evidence="7" key="1">
    <citation type="submission" date="2024-06" db="EMBL/GenBank/DDBJ databases">
        <title>Streptomyces sp. strain HUAS MG91 genome sequences.</title>
        <authorList>
            <person name="Mo P."/>
        </authorList>
    </citation>
    <scope>NUCLEOTIDE SEQUENCE</scope>
    <source>
        <strain evidence="7">HUAS MG91</strain>
    </source>
</reference>
<keyword evidence="3" id="KW-0813">Transport</keyword>
<dbReference type="PIRSF" id="PIRSF002741">
    <property type="entry name" value="MppA"/>
    <property type="match status" value="1"/>
</dbReference>
<protein>
    <submittedName>
        <fullName evidence="7">ABC transporter substrate-binding protein</fullName>
    </submittedName>
</protein>
<feature type="domain" description="Solute-binding protein family 5" evidence="6">
    <location>
        <begin position="82"/>
        <end position="449"/>
    </location>
</feature>
<feature type="signal peptide" evidence="5">
    <location>
        <begin position="1"/>
        <end position="20"/>
    </location>
</feature>
<dbReference type="PROSITE" id="PS51257">
    <property type="entry name" value="PROKAR_LIPOPROTEIN"/>
    <property type="match status" value="1"/>
</dbReference>
<dbReference type="GO" id="GO:0042597">
    <property type="term" value="C:periplasmic space"/>
    <property type="evidence" value="ECO:0007669"/>
    <property type="project" value="UniProtKB-ARBA"/>
</dbReference>
<dbReference type="PANTHER" id="PTHR30290">
    <property type="entry name" value="PERIPLASMIC BINDING COMPONENT OF ABC TRANSPORTER"/>
    <property type="match status" value="1"/>
</dbReference>
<dbReference type="RefSeq" id="WP_353941497.1">
    <property type="nucleotide sequence ID" value="NZ_CP159534.1"/>
</dbReference>
<keyword evidence="4 5" id="KW-0732">Signal</keyword>
<gene>
    <name evidence="7" type="ORF">ABII15_07590</name>
</gene>
<dbReference type="Gene3D" id="3.90.76.10">
    <property type="entry name" value="Dipeptide-binding Protein, Domain 1"/>
    <property type="match status" value="1"/>
</dbReference>
<dbReference type="InterPro" id="IPR030678">
    <property type="entry name" value="Peptide/Ni-bd"/>
</dbReference>